<evidence type="ECO:0000313" key="2">
    <source>
        <dbReference type="Proteomes" id="UP000054217"/>
    </source>
</evidence>
<dbReference type="HOGENOM" id="CLU_1787596_0_0_1"/>
<dbReference type="EMBL" id="KN832016">
    <property type="protein sequence ID" value="KIN98400.1"/>
    <property type="molecule type" value="Genomic_DNA"/>
</dbReference>
<sequence length="180" mass="20208">MCLQKISFTMVVTCFNSLNVTTISAGDMCIAIYGSYGHNARCMNAGEGRECGKRRALSNPRWEQDPVGRMSCEDGWICLAGCAAPDGSANTPGTPDWLVLRGVENKECEEREQSGVRRQEWSRNVWNERGTGGTGMREKVLLTYATNHCTTCKILWDRRLALRYLFQCLKVVLSPEFLLD</sequence>
<keyword evidence="2" id="KW-1185">Reference proteome</keyword>
<reference evidence="2" key="2">
    <citation type="submission" date="2015-01" db="EMBL/GenBank/DDBJ databases">
        <title>Evolutionary Origins and Diversification of the Mycorrhizal Mutualists.</title>
        <authorList>
            <consortium name="DOE Joint Genome Institute"/>
            <consortium name="Mycorrhizal Genomics Consortium"/>
            <person name="Kohler A."/>
            <person name="Kuo A."/>
            <person name="Nagy L.G."/>
            <person name="Floudas D."/>
            <person name="Copeland A."/>
            <person name="Barry K.W."/>
            <person name="Cichocki N."/>
            <person name="Veneault-Fourrey C."/>
            <person name="LaButti K."/>
            <person name="Lindquist E.A."/>
            <person name="Lipzen A."/>
            <person name="Lundell T."/>
            <person name="Morin E."/>
            <person name="Murat C."/>
            <person name="Riley R."/>
            <person name="Ohm R."/>
            <person name="Sun H."/>
            <person name="Tunlid A."/>
            <person name="Henrissat B."/>
            <person name="Grigoriev I.V."/>
            <person name="Hibbett D.S."/>
            <person name="Martin F."/>
        </authorList>
    </citation>
    <scope>NUCLEOTIDE SEQUENCE [LARGE SCALE GENOMIC DNA]</scope>
    <source>
        <strain evidence="2">Marx 270</strain>
    </source>
</reference>
<gene>
    <name evidence="1" type="ORF">M404DRAFT_1005376</name>
</gene>
<dbReference type="AlphaFoldDB" id="A0A0C3NSC9"/>
<evidence type="ECO:0000313" key="1">
    <source>
        <dbReference type="EMBL" id="KIN98400.1"/>
    </source>
</evidence>
<reference evidence="1 2" key="1">
    <citation type="submission" date="2014-04" db="EMBL/GenBank/DDBJ databases">
        <authorList>
            <consortium name="DOE Joint Genome Institute"/>
            <person name="Kuo A."/>
            <person name="Kohler A."/>
            <person name="Costa M.D."/>
            <person name="Nagy L.G."/>
            <person name="Floudas D."/>
            <person name="Copeland A."/>
            <person name="Barry K.W."/>
            <person name="Cichocki N."/>
            <person name="Veneault-Fourrey C."/>
            <person name="LaButti K."/>
            <person name="Lindquist E.A."/>
            <person name="Lipzen A."/>
            <person name="Lundell T."/>
            <person name="Morin E."/>
            <person name="Murat C."/>
            <person name="Sun H."/>
            <person name="Tunlid A."/>
            <person name="Henrissat B."/>
            <person name="Grigoriev I.V."/>
            <person name="Hibbett D.S."/>
            <person name="Martin F."/>
            <person name="Nordberg H.P."/>
            <person name="Cantor M.N."/>
            <person name="Hua S.X."/>
        </authorList>
    </citation>
    <scope>NUCLEOTIDE SEQUENCE [LARGE SCALE GENOMIC DNA]</scope>
    <source>
        <strain evidence="1 2">Marx 270</strain>
    </source>
</reference>
<name>A0A0C3NSC9_PISTI</name>
<protein>
    <submittedName>
        <fullName evidence="1">Uncharacterized protein</fullName>
    </submittedName>
</protein>
<dbReference type="InParanoid" id="A0A0C3NSC9"/>
<accession>A0A0C3NSC9</accession>
<proteinExistence type="predicted"/>
<organism evidence="1 2">
    <name type="scientific">Pisolithus tinctorius Marx 270</name>
    <dbReference type="NCBI Taxonomy" id="870435"/>
    <lineage>
        <taxon>Eukaryota</taxon>
        <taxon>Fungi</taxon>
        <taxon>Dikarya</taxon>
        <taxon>Basidiomycota</taxon>
        <taxon>Agaricomycotina</taxon>
        <taxon>Agaricomycetes</taxon>
        <taxon>Agaricomycetidae</taxon>
        <taxon>Boletales</taxon>
        <taxon>Sclerodermatineae</taxon>
        <taxon>Pisolithaceae</taxon>
        <taxon>Pisolithus</taxon>
    </lineage>
</organism>
<dbReference type="Proteomes" id="UP000054217">
    <property type="component" value="Unassembled WGS sequence"/>
</dbReference>